<dbReference type="Proteomes" id="UP000478052">
    <property type="component" value="Unassembled WGS sequence"/>
</dbReference>
<organism evidence="3 4">
    <name type="scientific">Aphis craccivora</name>
    <name type="common">Cowpea aphid</name>
    <dbReference type="NCBI Taxonomy" id="307492"/>
    <lineage>
        <taxon>Eukaryota</taxon>
        <taxon>Metazoa</taxon>
        <taxon>Ecdysozoa</taxon>
        <taxon>Arthropoda</taxon>
        <taxon>Hexapoda</taxon>
        <taxon>Insecta</taxon>
        <taxon>Pterygota</taxon>
        <taxon>Neoptera</taxon>
        <taxon>Paraneoptera</taxon>
        <taxon>Hemiptera</taxon>
        <taxon>Sternorrhyncha</taxon>
        <taxon>Aphidomorpha</taxon>
        <taxon>Aphidoidea</taxon>
        <taxon>Aphididae</taxon>
        <taxon>Aphidini</taxon>
        <taxon>Aphis</taxon>
        <taxon>Aphis</taxon>
    </lineage>
</organism>
<sequence length="201" mass="23195">MNPDIDDNCPVLLDSEDSGHSSIQKSHQYRLEKSPDNTFNDNSIDINTKFIFKNDKLSNSELHYLKNQRTVASNSPKKRFSTQQMLNSLPPDVCLRKLLANQVVMKIELKSINEQLKKITAYCLFPLESENDLINIENQIQSTPTYRKKLVKELSLSGGSKVKILLARILNKLFKDELLQNYSYFGRNKKKRHFPASQYAV</sequence>
<feature type="region of interest" description="Disordered" evidence="1">
    <location>
        <begin position="1"/>
        <end position="37"/>
    </location>
</feature>
<keyword evidence="4" id="KW-1185">Reference proteome</keyword>
<accession>A0A6G0VQR9</accession>
<dbReference type="OrthoDB" id="10071708at2759"/>
<protein>
    <submittedName>
        <fullName evidence="3">DUF4806 domain-containing protein</fullName>
    </submittedName>
</protein>
<gene>
    <name evidence="3" type="ORF">FWK35_00030431</name>
</gene>
<comment type="caution">
    <text evidence="3">The sequence shown here is derived from an EMBL/GenBank/DDBJ whole genome shotgun (WGS) entry which is preliminary data.</text>
</comment>
<reference evidence="3 4" key="1">
    <citation type="submission" date="2019-08" db="EMBL/GenBank/DDBJ databases">
        <title>Whole genome of Aphis craccivora.</title>
        <authorList>
            <person name="Voronova N.V."/>
            <person name="Shulinski R.S."/>
            <person name="Bandarenka Y.V."/>
            <person name="Zhorov D.G."/>
            <person name="Warner D."/>
        </authorList>
    </citation>
    <scope>NUCLEOTIDE SEQUENCE [LARGE SCALE GENOMIC DNA]</scope>
    <source>
        <strain evidence="3">180601</strain>
        <tissue evidence="3">Whole Body</tissue>
    </source>
</reference>
<proteinExistence type="predicted"/>
<dbReference type="AlphaFoldDB" id="A0A6G0VQR9"/>
<evidence type="ECO:0000256" key="1">
    <source>
        <dbReference type="SAM" id="MobiDB-lite"/>
    </source>
</evidence>
<feature type="domain" description="DUF4806" evidence="2">
    <location>
        <begin position="125"/>
        <end position="193"/>
    </location>
</feature>
<evidence type="ECO:0000259" key="2">
    <source>
        <dbReference type="Pfam" id="PF16064"/>
    </source>
</evidence>
<dbReference type="EMBL" id="VUJU01013129">
    <property type="protein sequence ID" value="KAF0705833.1"/>
    <property type="molecule type" value="Genomic_DNA"/>
</dbReference>
<evidence type="ECO:0000313" key="3">
    <source>
        <dbReference type="EMBL" id="KAF0705833.1"/>
    </source>
</evidence>
<dbReference type="Pfam" id="PF16064">
    <property type="entry name" value="DUF4806"/>
    <property type="match status" value="1"/>
</dbReference>
<dbReference type="InterPro" id="IPR032071">
    <property type="entry name" value="DUF4806"/>
</dbReference>
<name>A0A6G0VQR9_APHCR</name>
<evidence type="ECO:0000313" key="4">
    <source>
        <dbReference type="Proteomes" id="UP000478052"/>
    </source>
</evidence>